<dbReference type="GO" id="GO:0106008">
    <property type="term" value="F:2-oxoglutaramate amidase activity"/>
    <property type="evidence" value="ECO:0007669"/>
    <property type="project" value="TreeGrafter"/>
</dbReference>
<dbReference type="Proteomes" id="UP000031473">
    <property type="component" value="Unassembled WGS sequence"/>
</dbReference>
<evidence type="ECO:0000256" key="2">
    <source>
        <dbReference type="ARBA" id="ARBA00022801"/>
    </source>
</evidence>
<accession>A0A0C1FBQ6</accession>
<dbReference type="RefSeq" id="WP_039350859.1">
    <property type="nucleotide sequence ID" value="NZ_FOLA01000005.1"/>
</dbReference>
<dbReference type="Gene3D" id="3.60.110.10">
    <property type="entry name" value="Carbon-nitrogen hydrolase"/>
    <property type="match status" value="1"/>
</dbReference>
<dbReference type="PROSITE" id="PS01227">
    <property type="entry name" value="UPF0012"/>
    <property type="match status" value="1"/>
</dbReference>
<evidence type="ECO:0000256" key="5">
    <source>
        <dbReference type="ARBA" id="ARBA00072139"/>
    </source>
</evidence>
<evidence type="ECO:0000256" key="4">
    <source>
        <dbReference type="ARBA" id="ARBA00052904"/>
    </source>
</evidence>
<dbReference type="PROSITE" id="PS50263">
    <property type="entry name" value="CN_HYDROLASE"/>
    <property type="match status" value="1"/>
</dbReference>
<comment type="caution">
    <text evidence="7">The sequence shown here is derived from an EMBL/GenBank/DDBJ whole genome shotgun (WGS) entry which is preliminary data.</text>
</comment>
<name>A0A0C1FBQ6_9FLAO</name>
<evidence type="ECO:0000256" key="3">
    <source>
        <dbReference type="ARBA" id="ARBA00039118"/>
    </source>
</evidence>
<evidence type="ECO:0000313" key="7">
    <source>
        <dbReference type="EMBL" id="KIA89313.1"/>
    </source>
</evidence>
<dbReference type="InterPro" id="IPR036526">
    <property type="entry name" value="C-N_Hydrolase_sf"/>
</dbReference>
<feature type="domain" description="CN hydrolase" evidence="6">
    <location>
        <begin position="5"/>
        <end position="249"/>
    </location>
</feature>
<keyword evidence="2 7" id="KW-0378">Hydrolase</keyword>
<dbReference type="STRING" id="266749.SAMN05421876_10598"/>
<keyword evidence="8" id="KW-1185">Reference proteome</keyword>
<dbReference type="EMBL" id="JSYL01000003">
    <property type="protein sequence ID" value="KIA89313.1"/>
    <property type="molecule type" value="Genomic_DNA"/>
</dbReference>
<dbReference type="PANTHER" id="PTHR47799">
    <property type="entry name" value="OMEGA-AMIDASE YAFV"/>
    <property type="match status" value="1"/>
</dbReference>
<organism evidence="7 8">
    <name type="scientific">Kaistella jeonii</name>
    <dbReference type="NCBI Taxonomy" id="266749"/>
    <lineage>
        <taxon>Bacteria</taxon>
        <taxon>Pseudomonadati</taxon>
        <taxon>Bacteroidota</taxon>
        <taxon>Flavobacteriia</taxon>
        <taxon>Flavobacteriales</taxon>
        <taxon>Weeksellaceae</taxon>
        <taxon>Chryseobacterium group</taxon>
        <taxon>Kaistella</taxon>
    </lineage>
</organism>
<dbReference type="FunFam" id="3.60.110.10:FF:000004">
    <property type="entry name" value="Carbon-nitrogen hydrolase"/>
    <property type="match status" value="1"/>
</dbReference>
<dbReference type="PANTHER" id="PTHR47799:SF1">
    <property type="entry name" value="OMEGA-AMIDASE YAFV"/>
    <property type="match status" value="1"/>
</dbReference>
<comment type="similarity">
    <text evidence="1">Belongs to the carbon-nitrogen hydrolase superfamily. NIT1/NIT2 family.</text>
</comment>
<evidence type="ECO:0000256" key="1">
    <source>
        <dbReference type="ARBA" id="ARBA00010613"/>
    </source>
</evidence>
<gene>
    <name evidence="7" type="ORF">OA86_06875</name>
</gene>
<dbReference type="InterPro" id="IPR052737">
    <property type="entry name" value="Omega-amidase_YafV"/>
</dbReference>
<sequence length="253" mass="29984">MNNNLKVSGLNFDISWKDKSENFRRVEKSLENVQSDLFILPEMFSTGFYMKPEEIADRNHETLDWMKSFAKKTETVICGSVSVLKDNNFYNRFYFVLPDCTYYQYDKRHLFSFTGEDEKFSAGNERIIVEYKGWRILLQVCYDLRFPVFSRNNDDYDAILYVANWPEKRIDAWNTLLKARAIENQAYVFGLNRIGIDGNNLNYPESSYCFFADGSIISEIKDDIVSAEFNFEKLKEFRKTFQFLNDRDSFDIK</sequence>
<dbReference type="EC" id="3.5.1.3" evidence="3"/>
<reference evidence="7 8" key="1">
    <citation type="submission" date="2014-10" db="EMBL/GenBank/DDBJ databases">
        <title>Kaistella jeonii genome.</title>
        <authorList>
            <person name="Clayton J.T."/>
            <person name="Newman J.D."/>
        </authorList>
    </citation>
    <scope>NUCLEOTIDE SEQUENCE [LARGE SCALE GENOMIC DNA]</scope>
    <source>
        <strain evidence="7 8">DSM 17048</strain>
    </source>
</reference>
<dbReference type="InterPro" id="IPR001110">
    <property type="entry name" value="UPF0012_CS"/>
</dbReference>
<dbReference type="GO" id="GO:0050152">
    <property type="term" value="F:omega-amidase activity"/>
    <property type="evidence" value="ECO:0007669"/>
    <property type="project" value="UniProtKB-EC"/>
</dbReference>
<proteinExistence type="inferred from homology"/>
<dbReference type="Pfam" id="PF00795">
    <property type="entry name" value="CN_hydrolase"/>
    <property type="match status" value="1"/>
</dbReference>
<dbReference type="AlphaFoldDB" id="A0A0C1FBQ6"/>
<dbReference type="NCBIfam" id="NF007757">
    <property type="entry name" value="PRK10438.1"/>
    <property type="match status" value="1"/>
</dbReference>
<protein>
    <recommendedName>
        <fullName evidence="5">Omega-amidase YafV</fullName>
        <ecNumber evidence="3">3.5.1.3</ecNumber>
    </recommendedName>
</protein>
<dbReference type="SUPFAM" id="SSF56317">
    <property type="entry name" value="Carbon-nitrogen hydrolase"/>
    <property type="match status" value="1"/>
</dbReference>
<evidence type="ECO:0000313" key="8">
    <source>
        <dbReference type="Proteomes" id="UP000031473"/>
    </source>
</evidence>
<dbReference type="OrthoDB" id="9811121at2"/>
<comment type="catalytic activity">
    <reaction evidence="4">
        <text>a monoamide of a dicarboxylate + H2O = a dicarboxylate + NH4(+)</text>
        <dbReference type="Rhea" id="RHEA:11716"/>
        <dbReference type="ChEBI" id="CHEBI:15377"/>
        <dbReference type="ChEBI" id="CHEBI:28938"/>
        <dbReference type="ChEBI" id="CHEBI:28965"/>
        <dbReference type="ChEBI" id="CHEBI:77450"/>
        <dbReference type="EC" id="3.5.1.3"/>
    </reaction>
</comment>
<dbReference type="InterPro" id="IPR003010">
    <property type="entry name" value="C-N_Hydrolase"/>
</dbReference>
<evidence type="ECO:0000259" key="6">
    <source>
        <dbReference type="PROSITE" id="PS50263"/>
    </source>
</evidence>